<dbReference type="PANTHER" id="PTHR43514">
    <property type="entry name" value="ABC TRANSPORTER I FAMILY MEMBER 10"/>
    <property type="match status" value="1"/>
</dbReference>
<accession>A0AAT9JQS2</accession>
<gene>
    <name evidence="5" type="ORF">EKO22_03350</name>
</gene>
<dbReference type="EMBL" id="CP034671">
    <property type="protein sequence ID" value="QFZ91544.2"/>
    <property type="molecule type" value="Genomic_DNA"/>
</dbReference>
<dbReference type="GO" id="GO:0016887">
    <property type="term" value="F:ATP hydrolysis activity"/>
    <property type="evidence" value="ECO:0007669"/>
    <property type="project" value="InterPro"/>
</dbReference>
<organism evidence="5">
    <name type="scientific">Synechococcus elongatus PCC 11802</name>
    <dbReference type="NCBI Taxonomy" id="2283154"/>
    <lineage>
        <taxon>Bacteria</taxon>
        <taxon>Bacillati</taxon>
        <taxon>Cyanobacteriota</taxon>
        <taxon>Cyanophyceae</taxon>
        <taxon>Synechococcales</taxon>
        <taxon>Synechococcaceae</taxon>
        <taxon>Synechococcus</taxon>
    </lineage>
</organism>
<dbReference type="InterPro" id="IPR017871">
    <property type="entry name" value="ABC_transporter-like_CS"/>
</dbReference>
<dbReference type="SMART" id="SM00382">
    <property type="entry name" value="AAA"/>
    <property type="match status" value="1"/>
</dbReference>
<dbReference type="GO" id="GO:0016020">
    <property type="term" value="C:membrane"/>
    <property type="evidence" value="ECO:0007669"/>
    <property type="project" value="InterPro"/>
</dbReference>
<evidence type="ECO:0000256" key="3">
    <source>
        <dbReference type="ARBA" id="ARBA00022840"/>
    </source>
</evidence>
<keyword evidence="1" id="KW-0813">Transport</keyword>
<evidence type="ECO:0000313" key="5">
    <source>
        <dbReference type="EMBL" id="QFZ91544.2"/>
    </source>
</evidence>
<dbReference type="Pfam" id="PF00005">
    <property type="entry name" value="ABC_tran"/>
    <property type="match status" value="1"/>
</dbReference>
<dbReference type="RefSeq" id="WP_208679174.1">
    <property type="nucleotide sequence ID" value="NZ_CP034671.2"/>
</dbReference>
<keyword evidence="2" id="KW-0547">Nucleotide-binding</keyword>
<dbReference type="GO" id="GO:0005524">
    <property type="term" value="F:ATP binding"/>
    <property type="evidence" value="ECO:0007669"/>
    <property type="project" value="UniProtKB-KW"/>
</dbReference>
<feature type="domain" description="ABC transporter" evidence="4">
    <location>
        <begin position="1"/>
        <end position="213"/>
    </location>
</feature>
<reference evidence="5" key="1">
    <citation type="submission" date="2024-01" db="EMBL/GenBank/DDBJ databases">
        <title>Synechococcus elongatus PCC 11802, a close yet different native of Synechococcus elongatus PCC 11801.</title>
        <authorList>
            <person name="Jaiswal D."/>
            <person name="Sengupta A."/>
            <person name="Sengupta S."/>
            <person name="Pakrasi H.B."/>
            <person name="Wangikar P."/>
        </authorList>
    </citation>
    <scope>NUCLEOTIDE SEQUENCE</scope>
    <source>
        <strain evidence="5">PCC 11802</strain>
    </source>
</reference>
<dbReference type="PROSITE" id="PS00211">
    <property type="entry name" value="ABC_TRANSPORTER_1"/>
    <property type="match status" value="1"/>
</dbReference>
<protein>
    <submittedName>
        <fullName evidence="5">Energy-coupling factor ABC transporter ATP-binding protein</fullName>
    </submittedName>
</protein>
<sequence length="213" mass="23180">MRSLSFGWSSESPILQDCNLQIPRGEFWMLLGDNGSGKSTLLRLIAGLLPLQSGTITGDRPLGFVFQNPDHQLVMPTVGADVAFGLVEEGLSVAQAKERVAEALAAVRLEHYERRPVYALSGGQKQRVAIAGAIARHCELLLFDEPTALLDGDSQRDLVQQVKQLVRDRGLTALWVTHRLEELEAADGACLLQQGRVVVMGSVATVKAKLEQL</sequence>
<evidence type="ECO:0000259" key="4">
    <source>
        <dbReference type="PROSITE" id="PS50893"/>
    </source>
</evidence>
<dbReference type="CDD" id="cd03225">
    <property type="entry name" value="ABC_cobalt_CbiO_domain1"/>
    <property type="match status" value="1"/>
</dbReference>
<dbReference type="InterPro" id="IPR003439">
    <property type="entry name" value="ABC_transporter-like_ATP-bd"/>
</dbReference>
<dbReference type="PANTHER" id="PTHR43514:SF1">
    <property type="entry name" value="SULFATE_THIOSULFATE IMPORT ATP-BINDING PROTEIN CYSA"/>
    <property type="match status" value="1"/>
</dbReference>
<name>A0AAT9JQS2_SYNEL</name>
<dbReference type="InterPro" id="IPR015856">
    <property type="entry name" value="ABC_transpr_CbiO/EcfA_su"/>
</dbReference>
<dbReference type="GO" id="GO:0022857">
    <property type="term" value="F:transmembrane transporter activity"/>
    <property type="evidence" value="ECO:0007669"/>
    <property type="project" value="UniProtKB-ARBA"/>
</dbReference>
<dbReference type="PROSITE" id="PS50893">
    <property type="entry name" value="ABC_TRANSPORTER_2"/>
    <property type="match status" value="1"/>
</dbReference>
<dbReference type="InterPro" id="IPR050334">
    <property type="entry name" value="Molybdenum_import_ModC"/>
</dbReference>
<dbReference type="AlphaFoldDB" id="A0AAT9JQS2"/>
<dbReference type="InterPro" id="IPR003593">
    <property type="entry name" value="AAA+_ATPase"/>
</dbReference>
<keyword evidence="3 5" id="KW-0067">ATP-binding</keyword>
<evidence type="ECO:0000256" key="2">
    <source>
        <dbReference type="ARBA" id="ARBA00022741"/>
    </source>
</evidence>
<dbReference type="SUPFAM" id="SSF52540">
    <property type="entry name" value="P-loop containing nucleoside triphosphate hydrolases"/>
    <property type="match status" value="1"/>
</dbReference>
<dbReference type="Gene3D" id="3.40.50.300">
    <property type="entry name" value="P-loop containing nucleotide triphosphate hydrolases"/>
    <property type="match status" value="1"/>
</dbReference>
<dbReference type="InterPro" id="IPR027417">
    <property type="entry name" value="P-loop_NTPase"/>
</dbReference>
<evidence type="ECO:0000256" key="1">
    <source>
        <dbReference type="ARBA" id="ARBA00022448"/>
    </source>
</evidence>
<proteinExistence type="predicted"/>